<dbReference type="EMBL" id="CP001291">
    <property type="protein sequence ID" value="ACK72323.1"/>
    <property type="molecule type" value="Genomic_DNA"/>
</dbReference>
<feature type="compositionally biased region" description="Polar residues" evidence="4">
    <location>
        <begin position="131"/>
        <end position="147"/>
    </location>
</feature>
<dbReference type="Pfam" id="PF00515">
    <property type="entry name" value="TPR_1"/>
    <property type="match status" value="1"/>
</dbReference>
<feature type="repeat" description="TPR" evidence="3">
    <location>
        <begin position="315"/>
        <end position="348"/>
    </location>
</feature>
<evidence type="ECO:0000256" key="1">
    <source>
        <dbReference type="ARBA" id="ARBA00022737"/>
    </source>
</evidence>
<dbReference type="PROSITE" id="PS50293">
    <property type="entry name" value="TPR_REGION"/>
    <property type="match status" value="2"/>
</dbReference>
<keyword evidence="1" id="KW-0677">Repeat</keyword>
<feature type="region of interest" description="Disordered" evidence="4">
    <location>
        <begin position="126"/>
        <end position="148"/>
    </location>
</feature>
<dbReference type="Gene3D" id="1.25.40.10">
    <property type="entry name" value="Tetratricopeptide repeat domain"/>
    <property type="match status" value="1"/>
</dbReference>
<proteinExistence type="predicted"/>
<dbReference type="InterPro" id="IPR051685">
    <property type="entry name" value="Ycf3/AcsC/BcsC/TPR_MFPF"/>
</dbReference>
<dbReference type="InterPro" id="IPR011990">
    <property type="entry name" value="TPR-like_helical_dom_sf"/>
</dbReference>
<dbReference type="InterPro" id="IPR019734">
    <property type="entry name" value="TPR_rpt"/>
</dbReference>
<feature type="repeat" description="TPR" evidence="3">
    <location>
        <begin position="213"/>
        <end position="246"/>
    </location>
</feature>
<keyword evidence="2 3" id="KW-0802">TPR repeat</keyword>
<dbReference type="SUPFAM" id="SSF48452">
    <property type="entry name" value="TPR-like"/>
    <property type="match status" value="1"/>
</dbReference>
<dbReference type="PANTHER" id="PTHR44943:SF8">
    <property type="entry name" value="TPR REPEAT-CONTAINING PROTEIN MJ0263"/>
    <property type="match status" value="1"/>
</dbReference>
<feature type="repeat" description="TPR" evidence="3">
    <location>
        <begin position="247"/>
        <end position="280"/>
    </location>
</feature>
<dbReference type="Proteomes" id="UP000002384">
    <property type="component" value="Chromosome"/>
</dbReference>
<accession>B7KKJ0</accession>
<name>B7KKJ0_GLOC7</name>
<gene>
    <name evidence="5" type="ordered locus">PCC7424_3949</name>
</gene>
<dbReference type="STRING" id="65393.PCC7424_3949"/>
<dbReference type="PANTHER" id="PTHR44943">
    <property type="entry name" value="CELLULOSE SYNTHASE OPERON PROTEIN C"/>
    <property type="match status" value="1"/>
</dbReference>
<dbReference type="PROSITE" id="PS50005">
    <property type="entry name" value="TPR"/>
    <property type="match status" value="3"/>
</dbReference>
<reference evidence="6" key="1">
    <citation type="journal article" date="2011" name="MBio">
        <title>Novel metabolic attributes of the genus Cyanothece, comprising a group of unicellular nitrogen-fixing Cyanobacteria.</title>
        <authorList>
            <person name="Bandyopadhyay A."/>
            <person name="Elvitigala T."/>
            <person name="Welsh E."/>
            <person name="Stockel J."/>
            <person name="Liberton M."/>
            <person name="Min H."/>
            <person name="Sherman L.A."/>
            <person name="Pakrasi H.B."/>
        </authorList>
    </citation>
    <scope>NUCLEOTIDE SEQUENCE [LARGE SCALE GENOMIC DNA]</scope>
    <source>
        <strain evidence="6">PCC 7424</strain>
    </source>
</reference>
<protein>
    <submittedName>
        <fullName evidence="5">TPR repeat-containing protein</fullName>
    </submittedName>
</protein>
<dbReference type="Pfam" id="PF13371">
    <property type="entry name" value="TPR_9"/>
    <property type="match status" value="1"/>
</dbReference>
<evidence type="ECO:0000256" key="2">
    <source>
        <dbReference type="ARBA" id="ARBA00022803"/>
    </source>
</evidence>
<organism evidence="5 6">
    <name type="scientific">Gloeothece citriformis (strain PCC 7424)</name>
    <name type="common">Cyanothece sp. (strain PCC 7424)</name>
    <dbReference type="NCBI Taxonomy" id="65393"/>
    <lineage>
        <taxon>Bacteria</taxon>
        <taxon>Bacillati</taxon>
        <taxon>Cyanobacteriota</taxon>
        <taxon>Cyanophyceae</taxon>
        <taxon>Oscillatoriophycideae</taxon>
        <taxon>Chroococcales</taxon>
        <taxon>Aphanothecaceae</taxon>
        <taxon>Gloeothece</taxon>
        <taxon>Gloeothece citriformis</taxon>
    </lineage>
</organism>
<dbReference type="AlphaFoldDB" id="B7KKJ0"/>
<evidence type="ECO:0000313" key="5">
    <source>
        <dbReference type="EMBL" id="ACK72323.1"/>
    </source>
</evidence>
<dbReference type="eggNOG" id="COG0457">
    <property type="taxonomic scope" value="Bacteria"/>
</dbReference>
<evidence type="ECO:0000256" key="4">
    <source>
        <dbReference type="SAM" id="MobiDB-lite"/>
    </source>
</evidence>
<dbReference type="KEGG" id="cyc:PCC7424_3949"/>
<sequence length="361" mass="41393">MSRSKRRDAQESVPPLTDTEHEFLFMQLMEGIGHGWHEGRIVKFFNNLGERGKQKPWIAWLERFGEKVLSSAASNQLLAARMLRLGELAQTVPKLQKVGETSYRIGRELYNKNLTNTVWEYDGPDIPDTETPVNPSTSPEPVSTTDGSEIAIPQNLEGETLTIDELLDRLQEDSNLAQVLSQQLGLQTTDPQEIVKVLISQFQQVQKPPTPTVDEWFQRGLDYADIANWEEAIACWDEALELDPDLSHTWHNRGMALAHLGRLDEALADMDQAIKLDPEDYELWNSRASILFSLQRWEDCLVCWDKVLQLQESYYLAWYNRGFTLEHLGRVPEAIASYHKALDIEPNFELAKMKLQELEKS</sequence>
<keyword evidence="6" id="KW-1185">Reference proteome</keyword>
<evidence type="ECO:0000313" key="6">
    <source>
        <dbReference type="Proteomes" id="UP000002384"/>
    </source>
</evidence>
<dbReference type="SMART" id="SM00028">
    <property type="entry name" value="TPR"/>
    <property type="match status" value="4"/>
</dbReference>
<evidence type="ECO:0000256" key="3">
    <source>
        <dbReference type="PROSITE-ProRule" id="PRU00339"/>
    </source>
</evidence>
<dbReference type="HOGENOM" id="CLU_699832_0_0_3"/>